<evidence type="ECO:0000256" key="4">
    <source>
        <dbReference type="ARBA" id="ARBA00011738"/>
    </source>
</evidence>
<dbReference type="GO" id="GO:0050413">
    <property type="term" value="F:D-alanine 2-hydroxymethyltransferase activity"/>
    <property type="evidence" value="ECO:0007669"/>
    <property type="project" value="UniProtKB-EC"/>
</dbReference>
<comment type="similarity">
    <text evidence="3 11">Belongs to the SHMT family.</text>
</comment>
<comment type="function">
    <text evidence="10">Catalyzes the reversible interconversion of alpha-methyl-L-serine to D-alanine with tetrahydrofolate (THF) serving as the one-carbon carrier. Cannot use alpha-methyl-D-serine, L-serine, D-serine or L-alanine.</text>
</comment>
<feature type="binding site" evidence="11">
    <location>
        <begin position="137"/>
        <end position="139"/>
    </location>
    <ligand>
        <name>(6S)-5,6,7,8-tetrahydrofolate</name>
        <dbReference type="ChEBI" id="CHEBI:57453"/>
    </ligand>
</feature>
<dbReference type="InterPro" id="IPR015421">
    <property type="entry name" value="PyrdxlP-dep_Trfase_major"/>
</dbReference>
<dbReference type="PANTHER" id="PTHR11680:SF35">
    <property type="entry name" value="SERINE HYDROXYMETHYLTRANSFERASE 1"/>
    <property type="match status" value="1"/>
</dbReference>
<gene>
    <name evidence="11" type="primary">glyA</name>
    <name evidence="14" type="ORF">I5731_19350</name>
</gene>
<evidence type="ECO:0000256" key="10">
    <source>
        <dbReference type="ARBA" id="ARBA00057572"/>
    </source>
</evidence>
<evidence type="ECO:0000256" key="5">
    <source>
        <dbReference type="ARBA" id="ARBA00022490"/>
    </source>
</evidence>
<accession>A0A931I649</accession>
<dbReference type="InterPro" id="IPR019798">
    <property type="entry name" value="Ser_HO-MeTrfase_PLP_BS"/>
</dbReference>
<dbReference type="FunFam" id="3.40.640.10:FF:000001">
    <property type="entry name" value="Serine hydroxymethyltransferase"/>
    <property type="match status" value="1"/>
</dbReference>
<evidence type="ECO:0000259" key="13">
    <source>
        <dbReference type="Pfam" id="PF00464"/>
    </source>
</evidence>
<dbReference type="EC" id="2.1.2.1" evidence="11"/>
<comment type="caution">
    <text evidence="14">The sequence shown here is derived from an EMBL/GenBank/DDBJ whole genome shotgun (WGS) entry which is preliminary data.</text>
</comment>
<evidence type="ECO:0000256" key="1">
    <source>
        <dbReference type="ARBA" id="ARBA00001933"/>
    </source>
</evidence>
<evidence type="ECO:0000256" key="3">
    <source>
        <dbReference type="ARBA" id="ARBA00006376"/>
    </source>
</evidence>
<feature type="binding site" evidence="11">
    <location>
        <position position="133"/>
    </location>
    <ligand>
        <name>(6S)-5,6,7,8-tetrahydrofolate</name>
        <dbReference type="ChEBI" id="CHEBI:57453"/>
    </ligand>
</feature>
<evidence type="ECO:0000256" key="2">
    <source>
        <dbReference type="ARBA" id="ARBA00004496"/>
    </source>
</evidence>
<keyword evidence="11" id="KW-0028">Amino-acid biosynthesis</keyword>
<evidence type="ECO:0000313" key="14">
    <source>
        <dbReference type="EMBL" id="MBH0239986.1"/>
    </source>
</evidence>
<comment type="pathway">
    <text evidence="11">One-carbon metabolism; tetrahydrofolate interconversion.</text>
</comment>
<keyword evidence="7 11" id="KW-0808">Transferase</keyword>
<proteinExistence type="inferred from homology"/>
<evidence type="ECO:0000256" key="7">
    <source>
        <dbReference type="ARBA" id="ARBA00022679"/>
    </source>
</evidence>
<dbReference type="GO" id="GO:0019264">
    <property type="term" value="P:glycine biosynthetic process from serine"/>
    <property type="evidence" value="ECO:0007669"/>
    <property type="project" value="UniProtKB-UniRule"/>
</dbReference>
<dbReference type="AlphaFoldDB" id="A0A931I649"/>
<comment type="subunit">
    <text evidence="4 11">Homodimer.</text>
</comment>
<reference evidence="14" key="1">
    <citation type="submission" date="2020-12" db="EMBL/GenBank/DDBJ databases">
        <title>Methylobrevis albus sp. nov., isolated from fresh water lack sediment.</title>
        <authorList>
            <person name="Zou Q."/>
        </authorList>
    </citation>
    <scope>NUCLEOTIDE SEQUENCE</scope>
    <source>
        <strain evidence="14">L22</strain>
    </source>
</reference>
<evidence type="ECO:0000256" key="8">
    <source>
        <dbReference type="ARBA" id="ARBA00022898"/>
    </source>
</evidence>
<comment type="catalytic activity">
    <reaction evidence="9">
        <text>(6R)-5,10-methylene-5,6,7,8-tetrahydrofolate + D-alanine + H2O = 2-methylserine + (6S)-5,6,7,8-tetrahydrofolate</text>
        <dbReference type="Rhea" id="RHEA:10064"/>
        <dbReference type="ChEBI" id="CHEBI:15377"/>
        <dbReference type="ChEBI" id="CHEBI:15636"/>
        <dbReference type="ChEBI" id="CHEBI:57416"/>
        <dbReference type="ChEBI" id="CHEBI:57453"/>
        <dbReference type="ChEBI" id="CHEBI:58275"/>
        <dbReference type="EC" id="2.1.2.7"/>
    </reaction>
</comment>
<name>A0A931I649_9HYPH</name>
<keyword evidence="8 11" id="KW-0663">Pyridoxal phosphate</keyword>
<dbReference type="GO" id="GO:0035999">
    <property type="term" value="P:tetrahydrofolate interconversion"/>
    <property type="evidence" value="ECO:0007669"/>
    <property type="project" value="UniProtKB-UniRule"/>
</dbReference>
<dbReference type="Pfam" id="PF00464">
    <property type="entry name" value="SHMT"/>
    <property type="match status" value="1"/>
</dbReference>
<keyword evidence="15" id="KW-1185">Reference proteome</keyword>
<dbReference type="InterPro" id="IPR049943">
    <property type="entry name" value="Ser_HO-MeTrfase-like"/>
</dbReference>
<dbReference type="Gene3D" id="3.90.1150.10">
    <property type="entry name" value="Aspartate Aminotransferase, domain 1"/>
    <property type="match status" value="1"/>
</dbReference>
<dbReference type="SUPFAM" id="SSF53383">
    <property type="entry name" value="PLP-dependent transferases"/>
    <property type="match status" value="1"/>
</dbReference>
<dbReference type="PANTHER" id="PTHR11680">
    <property type="entry name" value="SERINE HYDROXYMETHYLTRANSFERASE"/>
    <property type="match status" value="1"/>
</dbReference>
<dbReference type="Gene3D" id="3.40.640.10">
    <property type="entry name" value="Type I PLP-dependent aspartate aminotransferase-like (Major domain)"/>
    <property type="match status" value="1"/>
</dbReference>
<sequence>MSMTESAASGLFPTFFTGSLAESDPEIASSIAKELGRQQHEIELIASENIVSKAVLEAQGSVMTNKYAEGYPGRRYYGGCQFVDIAENLAIDRVTKLFGCKFANVQPNSGSQANQAVFLALAKPGDTILGLDLASGGHLTHGAKPNMSGKWFNAIHYGVRQQDQRIDMDQVASLAREHKPKIIIAGGSGYSRIWDFEAFRTIADEVGAFFLVDMAHFAGLVAAGLHPSPFPHAHVATSTTHKTLRGPRGGLVLTNDEDIAKKINSAVFPGLQGGPLMHVIAAKAVAFGEALQPDFKLYIKGVIENARILAETLRRGGVDIVSGGTDNHLMLVDLRPKDLTGKAVEQSLGRAHITCNKNGVPFDPAKPTITSGIRLGTPAGTSRGFGLAEFKEIGELIIEVLDGLKANGEEGNGAVEEAVKAKVKVLTDRFPIYS</sequence>
<evidence type="ECO:0000256" key="11">
    <source>
        <dbReference type="HAMAP-Rule" id="MF_00051"/>
    </source>
</evidence>
<dbReference type="Proteomes" id="UP000631694">
    <property type="component" value="Unassembled WGS sequence"/>
</dbReference>
<keyword evidence="6 11" id="KW-0554">One-carbon metabolism</keyword>
<dbReference type="GO" id="GO:0005829">
    <property type="term" value="C:cytosol"/>
    <property type="evidence" value="ECO:0007669"/>
    <property type="project" value="TreeGrafter"/>
</dbReference>
<dbReference type="NCBIfam" id="NF000586">
    <property type="entry name" value="PRK00011.1"/>
    <property type="match status" value="1"/>
</dbReference>
<evidence type="ECO:0000313" key="15">
    <source>
        <dbReference type="Proteomes" id="UP000631694"/>
    </source>
</evidence>
<feature type="domain" description="Serine hydroxymethyltransferase-like" evidence="13">
    <location>
        <begin position="20"/>
        <end position="397"/>
    </location>
</feature>
<keyword evidence="5 11" id="KW-0963">Cytoplasm</keyword>
<evidence type="ECO:0000256" key="6">
    <source>
        <dbReference type="ARBA" id="ARBA00022563"/>
    </source>
</evidence>
<dbReference type="InterPro" id="IPR039429">
    <property type="entry name" value="SHMT-like_dom"/>
</dbReference>
<dbReference type="GO" id="GO:0004372">
    <property type="term" value="F:glycine hydroxymethyltransferase activity"/>
    <property type="evidence" value="ECO:0007669"/>
    <property type="project" value="UniProtKB-UniRule"/>
</dbReference>
<feature type="site" description="Plays an important role in substrate specificity" evidence="11">
    <location>
        <position position="241"/>
    </location>
</feature>
<dbReference type="InterPro" id="IPR001085">
    <property type="entry name" value="Ser_HO-MeTrfase"/>
</dbReference>
<comment type="cofactor">
    <cofactor evidence="1 11 12">
        <name>pyridoxal 5'-phosphate</name>
        <dbReference type="ChEBI" id="CHEBI:597326"/>
    </cofactor>
</comment>
<dbReference type="HAMAP" id="MF_00051">
    <property type="entry name" value="SHMT"/>
    <property type="match status" value="1"/>
</dbReference>
<dbReference type="PROSITE" id="PS00096">
    <property type="entry name" value="SHMT"/>
    <property type="match status" value="1"/>
</dbReference>
<dbReference type="InterPro" id="IPR015422">
    <property type="entry name" value="PyrdxlP-dep_Trfase_small"/>
</dbReference>
<comment type="caution">
    <text evidence="11">Lacks conserved residue(s) required for the propagation of feature annotation.</text>
</comment>
<evidence type="ECO:0000256" key="9">
    <source>
        <dbReference type="ARBA" id="ARBA00051216"/>
    </source>
</evidence>
<feature type="modified residue" description="N6-(pyridoxal phosphate)lysine" evidence="11 12">
    <location>
        <position position="242"/>
    </location>
</feature>
<comment type="subcellular location">
    <subcellularLocation>
        <location evidence="2 11">Cytoplasm</location>
    </subcellularLocation>
</comment>
<dbReference type="InterPro" id="IPR015424">
    <property type="entry name" value="PyrdxlP-dep_Trfase"/>
</dbReference>
<organism evidence="14 15">
    <name type="scientific">Methylobrevis albus</name>
    <dbReference type="NCBI Taxonomy" id="2793297"/>
    <lineage>
        <taxon>Bacteria</taxon>
        <taxon>Pseudomonadati</taxon>
        <taxon>Pseudomonadota</taxon>
        <taxon>Alphaproteobacteria</taxon>
        <taxon>Hyphomicrobiales</taxon>
        <taxon>Pleomorphomonadaceae</taxon>
        <taxon>Methylobrevis</taxon>
    </lineage>
</organism>
<feature type="binding site" evidence="11">
    <location>
        <position position="257"/>
    </location>
    <ligand>
        <name>(6S)-5,6,7,8-tetrahydrofolate</name>
        <dbReference type="ChEBI" id="CHEBI:57453"/>
    </ligand>
</feature>
<protein>
    <recommendedName>
        <fullName evidence="11">Serine hydroxymethyltransferase</fullName>
        <shortName evidence="11">SHMT</shortName>
        <shortName evidence="11">Serine methylase</shortName>
        <ecNumber evidence="11">2.1.2.1</ecNumber>
    </recommendedName>
</protein>
<dbReference type="EMBL" id="JADZLT010000056">
    <property type="protein sequence ID" value="MBH0239986.1"/>
    <property type="molecule type" value="Genomic_DNA"/>
</dbReference>
<dbReference type="GO" id="GO:0030170">
    <property type="term" value="F:pyridoxal phosphate binding"/>
    <property type="evidence" value="ECO:0007669"/>
    <property type="project" value="UniProtKB-UniRule"/>
</dbReference>
<comment type="catalytic activity">
    <reaction evidence="11">
        <text>(6R)-5,10-methylene-5,6,7,8-tetrahydrofolate + glycine + H2O = (6S)-5,6,7,8-tetrahydrofolate + L-serine</text>
        <dbReference type="Rhea" id="RHEA:15481"/>
        <dbReference type="ChEBI" id="CHEBI:15377"/>
        <dbReference type="ChEBI" id="CHEBI:15636"/>
        <dbReference type="ChEBI" id="CHEBI:33384"/>
        <dbReference type="ChEBI" id="CHEBI:57305"/>
        <dbReference type="ChEBI" id="CHEBI:57453"/>
        <dbReference type="EC" id="2.1.2.1"/>
    </reaction>
</comment>
<dbReference type="PIRSF" id="PIRSF000412">
    <property type="entry name" value="SHMT"/>
    <property type="match status" value="1"/>
</dbReference>
<dbReference type="CDD" id="cd00378">
    <property type="entry name" value="SHMT"/>
    <property type="match status" value="1"/>
</dbReference>
<comment type="function">
    <text evidence="11">Catalyzes the reversible interconversion of serine and glycine with tetrahydrofolate (THF) serving as the one-carbon carrier. This reaction serves as the major source of one-carbon groups required for the biosynthesis of purines, thymidylate, methionine, and other important biomolecules. Also exhibits THF-independent aldolase activity toward beta-hydroxyamino acids, producing glycine and aldehydes, via a retro-aldol mechanism.</text>
</comment>
<comment type="pathway">
    <text evidence="11">Amino-acid biosynthesis; glycine biosynthesis; glycine from L-serine: step 1/1.</text>
</comment>
<evidence type="ECO:0000256" key="12">
    <source>
        <dbReference type="PIRSR" id="PIRSR000412-50"/>
    </source>
</evidence>